<reference evidence="6 7" key="1">
    <citation type="submission" date="2024-10" db="EMBL/GenBank/DDBJ databases">
        <title>The Natural Products Discovery Center: Release of the First 8490 Sequenced Strains for Exploring Actinobacteria Biosynthetic Diversity.</title>
        <authorList>
            <person name="Kalkreuter E."/>
            <person name="Kautsar S.A."/>
            <person name="Yang D."/>
            <person name="Bader C.D."/>
            <person name="Teijaro C.N."/>
            <person name="Fluegel L."/>
            <person name="Davis C.M."/>
            <person name="Simpson J.R."/>
            <person name="Lauterbach L."/>
            <person name="Steele A.D."/>
            <person name="Gui C."/>
            <person name="Meng S."/>
            <person name="Li G."/>
            <person name="Viehrig K."/>
            <person name="Ye F."/>
            <person name="Su P."/>
            <person name="Kiefer A.F."/>
            <person name="Nichols A."/>
            <person name="Cepeda A.J."/>
            <person name="Yan W."/>
            <person name="Fan B."/>
            <person name="Jiang Y."/>
            <person name="Adhikari A."/>
            <person name="Zheng C.-J."/>
            <person name="Schuster L."/>
            <person name="Cowan T.M."/>
            <person name="Smanski M.J."/>
            <person name="Chevrette M.G."/>
            <person name="De Carvalho L.P.S."/>
            <person name="Shen B."/>
        </authorList>
    </citation>
    <scope>NUCLEOTIDE SEQUENCE [LARGE SCALE GENOMIC DNA]</scope>
    <source>
        <strain evidence="6 7">NPDC049639</strain>
    </source>
</reference>
<keyword evidence="7" id="KW-1185">Reference proteome</keyword>
<dbReference type="InterPro" id="IPR008007">
    <property type="entry name" value="Peptidase_M42"/>
</dbReference>
<dbReference type="InterPro" id="IPR023367">
    <property type="entry name" value="Peptidase_M42_dom2"/>
</dbReference>
<keyword evidence="4" id="KW-0479">Metal-binding</keyword>
<evidence type="ECO:0000313" key="7">
    <source>
        <dbReference type="Proteomes" id="UP001612915"/>
    </source>
</evidence>
<dbReference type="Gene3D" id="2.40.30.40">
    <property type="entry name" value="Peptidase M42, domain 2"/>
    <property type="match status" value="1"/>
</dbReference>
<dbReference type="EMBL" id="JBITLV010000005">
    <property type="protein sequence ID" value="MFI7588612.1"/>
    <property type="molecule type" value="Genomic_DNA"/>
</dbReference>
<dbReference type="RefSeq" id="WP_398282488.1">
    <property type="nucleotide sequence ID" value="NZ_JBITLV010000005.1"/>
</dbReference>
<dbReference type="CDD" id="cd05657">
    <property type="entry name" value="M42_glucanase_like"/>
    <property type="match status" value="1"/>
</dbReference>
<comment type="similarity">
    <text evidence="1">Belongs to the peptidase M42 family.</text>
</comment>
<dbReference type="InterPro" id="IPR017537">
    <property type="entry name" value="Peptidase_M42_hydrolase"/>
</dbReference>
<keyword evidence="3" id="KW-0645">Protease</keyword>
<dbReference type="SUPFAM" id="SSF101821">
    <property type="entry name" value="Aminopeptidase/glucanase lid domain"/>
    <property type="match status" value="1"/>
</dbReference>
<name>A0ABW8AQJ4_9ACTN</name>
<evidence type="ECO:0000256" key="1">
    <source>
        <dbReference type="ARBA" id="ARBA00006272"/>
    </source>
</evidence>
<proteinExistence type="inferred from homology"/>
<dbReference type="Proteomes" id="UP001612915">
    <property type="component" value="Unassembled WGS sequence"/>
</dbReference>
<comment type="caution">
    <text evidence="6">The sequence shown here is derived from an EMBL/GenBank/DDBJ whole genome shotgun (WGS) entry which is preliminary data.</text>
</comment>
<accession>A0ABW8AQJ4</accession>
<evidence type="ECO:0000256" key="5">
    <source>
        <dbReference type="ARBA" id="ARBA00022801"/>
    </source>
</evidence>
<evidence type="ECO:0000256" key="3">
    <source>
        <dbReference type="ARBA" id="ARBA00022670"/>
    </source>
</evidence>
<evidence type="ECO:0000313" key="6">
    <source>
        <dbReference type="EMBL" id="MFI7588612.1"/>
    </source>
</evidence>
<evidence type="ECO:0000256" key="4">
    <source>
        <dbReference type="ARBA" id="ARBA00022723"/>
    </source>
</evidence>
<protein>
    <submittedName>
        <fullName evidence="6">Osmoprotectant NAGGN system M42 family peptidase</fullName>
    </submittedName>
</protein>
<gene>
    <name evidence="6" type="ORF">ACIB24_16195</name>
</gene>
<organism evidence="6 7">
    <name type="scientific">Spongisporangium articulatum</name>
    <dbReference type="NCBI Taxonomy" id="3362603"/>
    <lineage>
        <taxon>Bacteria</taxon>
        <taxon>Bacillati</taxon>
        <taxon>Actinomycetota</taxon>
        <taxon>Actinomycetes</taxon>
        <taxon>Kineosporiales</taxon>
        <taxon>Kineosporiaceae</taxon>
        <taxon>Spongisporangium</taxon>
    </lineage>
</organism>
<dbReference type="Gene3D" id="3.40.630.10">
    <property type="entry name" value="Zn peptidases"/>
    <property type="match status" value="1"/>
</dbReference>
<dbReference type="InterPro" id="IPR051464">
    <property type="entry name" value="Peptidase_M42_aminopept"/>
</dbReference>
<dbReference type="SUPFAM" id="SSF53187">
    <property type="entry name" value="Zn-dependent exopeptidases"/>
    <property type="match status" value="1"/>
</dbReference>
<keyword evidence="5" id="KW-0378">Hydrolase</keyword>
<dbReference type="NCBIfam" id="TIGR03106">
    <property type="entry name" value="trio_M42_hydro"/>
    <property type="match status" value="1"/>
</dbReference>
<dbReference type="PANTHER" id="PTHR32481:SF7">
    <property type="entry name" value="AMINOPEPTIDASE YHFE-RELATED"/>
    <property type="match status" value="1"/>
</dbReference>
<dbReference type="Pfam" id="PF05343">
    <property type="entry name" value="Peptidase_M42"/>
    <property type="match status" value="1"/>
</dbReference>
<evidence type="ECO:0000256" key="2">
    <source>
        <dbReference type="ARBA" id="ARBA00022438"/>
    </source>
</evidence>
<dbReference type="PANTHER" id="PTHR32481">
    <property type="entry name" value="AMINOPEPTIDASE"/>
    <property type="match status" value="1"/>
</dbReference>
<sequence length="393" mass="41666">MVASPRLLPIDMEYLQQVLVELLEIPSPSGRTDHVQQYVGERLDALGVPFSVTRRGAINARLAGPRDDGADRAVVVHTDTIGCLVKSLKPNGRLELTPVGTHSARFSEGAHVWIFTDELDRVITGQVLPLKASGHRYNDGVDLQGVGWGLVEARVDEDVTDAAGLRKLGIDVGDFVALLPSPQVTPSGYVKSRHLDDKAGVAAVLAAFKAVIDAGITPPVTAHLLVTTTEEVGHGASHGLDQDVAEIVSVDAAVCAPGQQSDERAATVAMGDGTGPFDYHLTRKLAGLAAEHGVDVRRDVFDFYRSDVAAALEAGVHARVALLGFGVDATHGHERTHLTGLHNLAQLVSLYLQSELVFPEWDAEPEGELADFPSLAVQPATEEGPSDGPIGLD</sequence>
<keyword evidence="2" id="KW-0031">Aminopeptidase</keyword>